<evidence type="ECO:0008006" key="3">
    <source>
        <dbReference type="Google" id="ProtNLM"/>
    </source>
</evidence>
<accession>A0A1W1VXD0</accession>
<sequence length="92" mass="10491">MQERICQVCGFLMYSAAAASTWTCPRCGAEVPPPPEANKICTDCKNRIPFFWKFCPGIEGVYTIRKCEEARRKAQANYEEYERGKRVAMGKC</sequence>
<dbReference type="EMBL" id="LT838272">
    <property type="protein sequence ID" value="SMB97988.1"/>
    <property type="molecule type" value="Genomic_DNA"/>
</dbReference>
<reference evidence="1 2" key="1">
    <citation type="submission" date="2017-04" db="EMBL/GenBank/DDBJ databases">
        <authorList>
            <person name="Afonso C.L."/>
            <person name="Miller P.J."/>
            <person name="Scott M.A."/>
            <person name="Spackman E."/>
            <person name="Goraichik I."/>
            <person name="Dimitrov K.M."/>
            <person name="Suarez D.L."/>
            <person name="Swayne D.E."/>
        </authorList>
    </citation>
    <scope>NUCLEOTIDE SEQUENCE [LARGE SCALE GENOMIC DNA]</scope>
    <source>
        <strain evidence="1 2">ToBE</strain>
    </source>
</reference>
<gene>
    <name evidence="1" type="ORF">SAMN00808754_2060</name>
</gene>
<name>A0A1W1VXD0_9FIRM</name>
<evidence type="ECO:0000313" key="2">
    <source>
        <dbReference type="Proteomes" id="UP000192569"/>
    </source>
</evidence>
<protein>
    <recommendedName>
        <fullName evidence="3">Double zinc ribbon</fullName>
    </recommendedName>
</protein>
<keyword evidence="2" id="KW-1185">Reference proteome</keyword>
<evidence type="ECO:0000313" key="1">
    <source>
        <dbReference type="EMBL" id="SMB97988.1"/>
    </source>
</evidence>
<dbReference type="RefSeq" id="WP_084665635.1">
    <property type="nucleotide sequence ID" value="NZ_LT838272.1"/>
</dbReference>
<dbReference type="STRING" id="698762.SAMN00808754_2060"/>
<proteinExistence type="predicted"/>
<dbReference type="OrthoDB" id="2376828at2"/>
<organism evidence="1 2">
    <name type="scientific">Thermanaeromonas toyohensis ToBE</name>
    <dbReference type="NCBI Taxonomy" id="698762"/>
    <lineage>
        <taxon>Bacteria</taxon>
        <taxon>Bacillati</taxon>
        <taxon>Bacillota</taxon>
        <taxon>Clostridia</taxon>
        <taxon>Neomoorellales</taxon>
        <taxon>Neomoorellaceae</taxon>
        <taxon>Thermanaeromonas</taxon>
    </lineage>
</organism>
<dbReference type="AlphaFoldDB" id="A0A1W1VXD0"/>
<dbReference type="Proteomes" id="UP000192569">
    <property type="component" value="Chromosome I"/>
</dbReference>